<evidence type="ECO:0000313" key="2">
    <source>
        <dbReference type="Proteomes" id="UP001154078"/>
    </source>
</evidence>
<dbReference type="GO" id="GO:0005739">
    <property type="term" value="C:mitochondrion"/>
    <property type="evidence" value="ECO:0007669"/>
    <property type="project" value="TreeGrafter"/>
</dbReference>
<keyword evidence="2" id="KW-1185">Reference proteome</keyword>
<reference evidence="1" key="1">
    <citation type="submission" date="2021-12" db="EMBL/GenBank/DDBJ databases">
        <authorList>
            <person name="King R."/>
        </authorList>
    </citation>
    <scope>NUCLEOTIDE SEQUENCE</scope>
</reference>
<name>A0A9P0B1K8_BRAAE</name>
<gene>
    <name evidence="1" type="ORF">MELIAE_LOCUS5013</name>
</gene>
<dbReference type="PANTHER" id="PTHR46669:SF2">
    <property type="entry name" value="EG:BACN32G11.3 PROTEIN"/>
    <property type="match status" value="1"/>
</dbReference>
<dbReference type="Gene3D" id="1.25.40.10">
    <property type="entry name" value="Tetratricopeptide repeat domain"/>
    <property type="match status" value="1"/>
</dbReference>
<organism evidence="1 2">
    <name type="scientific">Brassicogethes aeneus</name>
    <name type="common">Rape pollen beetle</name>
    <name type="synonym">Meligethes aeneus</name>
    <dbReference type="NCBI Taxonomy" id="1431903"/>
    <lineage>
        <taxon>Eukaryota</taxon>
        <taxon>Metazoa</taxon>
        <taxon>Ecdysozoa</taxon>
        <taxon>Arthropoda</taxon>
        <taxon>Hexapoda</taxon>
        <taxon>Insecta</taxon>
        <taxon>Pterygota</taxon>
        <taxon>Neoptera</taxon>
        <taxon>Endopterygota</taxon>
        <taxon>Coleoptera</taxon>
        <taxon>Polyphaga</taxon>
        <taxon>Cucujiformia</taxon>
        <taxon>Nitidulidae</taxon>
        <taxon>Meligethinae</taxon>
        <taxon>Brassicogethes</taxon>
    </lineage>
</organism>
<dbReference type="Proteomes" id="UP001154078">
    <property type="component" value="Chromosome 3"/>
</dbReference>
<dbReference type="GO" id="GO:0005634">
    <property type="term" value="C:nucleus"/>
    <property type="evidence" value="ECO:0007669"/>
    <property type="project" value="TreeGrafter"/>
</dbReference>
<dbReference type="OrthoDB" id="767661at2759"/>
<dbReference type="InterPro" id="IPR011990">
    <property type="entry name" value="TPR-like_helical_dom_sf"/>
</dbReference>
<dbReference type="GO" id="GO:0070129">
    <property type="term" value="P:regulation of mitochondrial translation"/>
    <property type="evidence" value="ECO:0007669"/>
    <property type="project" value="TreeGrafter"/>
</dbReference>
<sequence>MYRRYLHVFKHLNKYKNCAVNKINYAQYYGAKDIFSFNNIYQGVRCLNTQHLNDDLETSSDQTKIKTNVKNIKDLLNTNLVSGNVSSLRLIKNLLPSTNFDKYSPDEIILLFECAGKLAYNYSKEERDDLCQKLVKYLPKFNKLDINIYHKYLEICTENRSLVNPKQFLNNLRCEPNSETYKLLLRNVCEFGDLETSIIILETMKEKQIPIDEEVFANLVLVYILKGGLNGGESVLKTMKSAQVPETKLTKLAIFKGLASRLDFNEFKNALHKYPVELDDVDTLELLEYLGSNGNYKWISEFPKQQFSRDFQIKINNLCVHLIHMDKVDAAIEIYKHYIDVSQENDYGFQLLKEMLLLNKDIEKIINVAKEFKEKELNSNCLEKLTNVALKFGHIEPAWTLLTNFDELRPHYFWPILIIASKREGEQGVQSVLKKIYEYNVHLDSESLEWYVFRFCDLSQPKLIIKKMQTFDYTVKELLSPLVTVLLRNNKLIQAENLVKSYNVGIFGDEILPQLAHCFLKTKNTKAVVTILSTFCESNVNSSDHVGEFLIRVVGLYKNTPQINQFTELLKVLKENMLKIHYNSFEIIQNKMEGKNLGDLQDLLRAVSEFQIPPEPSQIPHPREMNIQELECHLEELLEKKMETRGVLRRLIQLHCNSGNHKRVKELQDMFITKGYTESAGMITSVFYSYVQGGHLPQALEVYYELKKNQPNFIIDEYKIIDLVALMVKEKVVDQAINIINEESKARKVFGGKGIVRNCLNLLNNFEDVNKQNEIFKLLLKYEYCQPTNVILGPIIRLNMKCDVQKAVERFVEFSNQYKCTPLQLELIRALLEENNEDLIKAALTATEKVHGTTAAFSVYASALAEKGLTKKLTKYLGMITIPLVREINKRCERWVHESKVEPLKTLAIASERISSEVVDRSKVVNSIMDIYCSRKDCESAIDLCNSFNEDDFIRKGLLQRLENLLIKCNYKKATLVNK</sequence>
<dbReference type="EMBL" id="OV121134">
    <property type="protein sequence ID" value="CAH0552880.1"/>
    <property type="molecule type" value="Genomic_DNA"/>
</dbReference>
<dbReference type="GO" id="GO:0003730">
    <property type="term" value="F:mRNA 3'-UTR binding"/>
    <property type="evidence" value="ECO:0007669"/>
    <property type="project" value="TreeGrafter"/>
</dbReference>
<dbReference type="AlphaFoldDB" id="A0A9P0B1K8"/>
<dbReference type="InterPro" id="IPR033490">
    <property type="entry name" value="LRP130"/>
</dbReference>
<dbReference type="PANTHER" id="PTHR46669">
    <property type="entry name" value="LEUCINE-RICH PPR MOTIF-CONTAINING PROTEIN, MITOCHONDRIAL"/>
    <property type="match status" value="1"/>
</dbReference>
<protein>
    <recommendedName>
        <fullName evidence="3">Leucine-rich PPR motif-containing protein, mitochondrial</fullName>
    </recommendedName>
</protein>
<evidence type="ECO:0000313" key="1">
    <source>
        <dbReference type="EMBL" id="CAH0552880.1"/>
    </source>
</evidence>
<accession>A0A9P0B1K8</accession>
<proteinExistence type="predicted"/>
<evidence type="ECO:0008006" key="3">
    <source>
        <dbReference type="Google" id="ProtNLM"/>
    </source>
</evidence>